<dbReference type="AlphaFoldDB" id="A0A1Y2IIB5"/>
<reference evidence="1 2" key="1">
    <citation type="journal article" date="2015" name="Biotechnol. Biofuels">
        <title>Enhanced degradation of softwood versus hardwood by the white-rot fungus Pycnoporus coccineus.</title>
        <authorList>
            <person name="Couturier M."/>
            <person name="Navarro D."/>
            <person name="Chevret D."/>
            <person name="Henrissat B."/>
            <person name="Piumi F."/>
            <person name="Ruiz-Duenas F.J."/>
            <person name="Martinez A.T."/>
            <person name="Grigoriev I.V."/>
            <person name="Riley R."/>
            <person name="Lipzen A."/>
            <person name="Berrin J.G."/>
            <person name="Master E.R."/>
            <person name="Rosso M.N."/>
        </authorList>
    </citation>
    <scope>NUCLEOTIDE SEQUENCE [LARGE SCALE GENOMIC DNA]</scope>
    <source>
        <strain evidence="1 2">BRFM310</strain>
    </source>
</reference>
<evidence type="ECO:0000313" key="2">
    <source>
        <dbReference type="Proteomes" id="UP000193067"/>
    </source>
</evidence>
<proteinExistence type="predicted"/>
<gene>
    <name evidence="1" type="ORF">PYCCODRAFT_1436928</name>
</gene>
<name>A0A1Y2IIB5_TRAC3</name>
<evidence type="ECO:0000313" key="1">
    <source>
        <dbReference type="EMBL" id="OSD00868.1"/>
    </source>
</evidence>
<organism evidence="1 2">
    <name type="scientific">Trametes coccinea (strain BRFM310)</name>
    <name type="common">Pycnoporus coccineus</name>
    <dbReference type="NCBI Taxonomy" id="1353009"/>
    <lineage>
        <taxon>Eukaryota</taxon>
        <taxon>Fungi</taxon>
        <taxon>Dikarya</taxon>
        <taxon>Basidiomycota</taxon>
        <taxon>Agaricomycotina</taxon>
        <taxon>Agaricomycetes</taxon>
        <taxon>Polyporales</taxon>
        <taxon>Polyporaceae</taxon>
        <taxon>Trametes</taxon>
    </lineage>
</organism>
<dbReference type="EMBL" id="KZ084115">
    <property type="protein sequence ID" value="OSD00868.1"/>
    <property type="molecule type" value="Genomic_DNA"/>
</dbReference>
<sequence>MTSSSDRPLCCREPYKAMSSSQLLGPSHPSSPSLLPRARLYAVFPLCTPPHHSAIPSRKYGLKLSTASS</sequence>
<dbReference type="Proteomes" id="UP000193067">
    <property type="component" value="Unassembled WGS sequence"/>
</dbReference>
<keyword evidence="2" id="KW-1185">Reference proteome</keyword>
<protein>
    <submittedName>
        <fullName evidence="1">Uncharacterized protein</fullName>
    </submittedName>
</protein>
<accession>A0A1Y2IIB5</accession>